<dbReference type="InterPro" id="IPR043809">
    <property type="entry name" value="DUF5791"/>
</dbReference>
<organism evidence="1 2">
    <name type="scientific">Halobium salinum</name>
    <dbReference type="NCBI Taxonomy" id="1364940"/>
    <lineage>
        <taxon>Archaea</taxon>
        <taxon>Methanobacteriati</taxon>
        <taxon>Methanobacteriota</taxon>
        <taxon>Stenosarchaea group</taxon>
        <taxon>Halobacteria</taxon>
        <taxon>Halobacteriales</taxon>
        <taxon>Haloferacaceae</taxon>
        <taxon>Halobium</taxon>
    </lineage>
</organism>
<dbReference type="Proteomes" id="UP001595921">
    <property type="component" value="Unassembled WGS sequence"/>
</dbReference>
<dbReference type="EMBL" id="JBHSDS010000006">
    <property type="protein sequence ID" value="MFC4358748.1"/>
    <property type="molecule type" value="Genomic_DNA"/>
</dbReference>
<evidence type="ECO:0000313" key="2">
    <source>
        <dbReference type="Proteomes" id="UP001595921"/>
    </source>
</evidence>
<comment type="caution">
    <text evidence="1">The sequence shown here is derived from an EMBL/GenBank/DDBJ whole genome shotgun (WGS) entry which is preliminary data.</text>
</comment>
<reference evidence="1 2" key="1">
    <citation type="journal article" date="2019" name="Int. J. Syst. Evol. Microbiol.">
        <title>The Global Catalogue of Microorganisms (GCM) 10K type strain sequencing project: providing services to taxonomists for standard genome sequencing and annotation.</title>
        <authorList>
            <consortium name="The Broad Institute Genomics Platform"/>
            <consortium name="The Broad Institute Genome Sequencing Center for Infectious Disease"/>
            <person name="Wu L."/>
            <person name="Ma J."/>
        </authorList>
    </citation>
    <scope>NUCLEOTIDE SEQUENCE [LARGE SCALE GENOMIC DNA]</scope>
    <source>
        <strain evidence="1 2">CGMCC 1.12553</strain>
    </source>
</reference>
<dbReference type="AlphaFoldDB" id="A0ABD5PD82"/>
<sequence>MLYDAVDEPASLDAAALQAAYERELAAVVEAEGLDAVADETGVDRDRLAALDGERADSDTDVGQLTLSEAAAVLAVSDDYPDAEAIVMEVRDHLLLSMTTGVVDVDILAANLDHDLTGQEVQQAIEGRNPMTLAQLAAIQRFLAERNDR</sequence>
<keyword evidence="2" id="KW-1185">Reference proteome</keyword>
<accession>A0ABD5PD82</accession>
<gene>
    <name evidence="1" type="ORF">ACFO0N_12425</name>
</gene>
<protein>
    <submittedName>
        <fullName evidence="1">DUF5791 family protein</fullName>
    </submittedName>
</protein>
<evidence type="ECO:0000313" key="1">
    <source>
        <dbReference type="EMBL" id="MFC4358748.1"/>
    </source>
</evidence>
<proteinExistence type="predicted"/>
<dbReference type="Pfam" id="PF19104">
    <property type="entry name" value="DUF5791"/>
    <property type="match status" value="1"/>
</dbReference>
<name>A0ABD5PD82_9EURY</name>
<dbReference type="RefSeq" id="WP_267623436.1">
    <property type="nucleotide sequence ID" value="NZ_JAODIW010000008.1"/>
</dbReference>